<dbReference type="InterPro" id="IPR016143">
    <property type="entry name" value="Citrate_synth-like_sm_a-sub"/>
</dbReference>
<evidence type="ECO:0000313" key="2">
    <source>
        <dbReference type="Proteomes" id="UP001642484"/>
    </source>
</evidence>
<keyword evidence="2" id="KW-1185">Reference proteome</keyword>
<comment type="caution">
    <text evidence="1">The sequence shown here is derived from an EMBL/GenBank/DDBJ whole genome shotgun (WGS) entry which is preliminary data.</text>
</comment>
<dbReference type="SUPFAM" id="SSF48256">
    <property type="entry name" value="Citrate synthase"/>
    <property type="match status" value="1"/>
</dbReference>
<name>A0ABP0JKL0_9DINO</name>
<evidence type="ECO:0000313" key="1">
    <source>
        <dbReference type="EMBL" id="CAK9014985.1"/>
    </source>
</evidence>
<reference evidence="1 2" key="1">
    <citation type="submission" date="2024-02" db="EMBL/GenBank/DDBJ databases">
        <authorList>
            <person name="Chen Y."/>
            <person name="Shah S."/>
            <person name="Dougan E. K."/>
            <person name="Thang M."/>
            <person name="Chan C."/>
        </authorList>
    </citation>
    <scope>NUCLEOTIDE SEQUENCE [LARGE SCALE GENOMIC DNA]</scope>
</reference>
<gene>
    <name evidence="1" type="ORF">CCMP2556_LOCUS11926</name>
</gene>
<dbReference type="Proteomes" id="UP001642484">
    <property type="component" value="Unassembled WGS sequence"/>
</dbReference>
<dbReference type="EMBL" id="CAXAMN010005681">
    <property type="protein sequence ID" value="CAK9014985.1"/>
    <property type="molecule type" value="Genomic_DNA"/>
</dbReference>
<sequence>MRVSVLLRLQRRYIYIAWQRPRRRQKIVSHFSCLADALLLQSNLKILEIVLTFRTLFRRKSELAATTATRTDQDNFPNDPLVKLAEVCFQAIPPVLEATGKVKNPWPNVDALSGTCML</sequence>
<dbReference type="InterPro" id="IPR036969">
    <property type="entry name" value="Citrate_synthase_sf"/>
</dbReference>
<proteinExistence type="predicted"/>
<organism evidence="1 2">
    <name type="scientific">Durusdinium trenchii</name>
    <dbReference type="NCBI Taxonomy" id="1381693"/>
    <lineage>
        <taxon>Eukaryota</taxon>
        <taxon>Sar</taxon>
        <taxon>Alveolata</taxon>
        <taxon>Dinophyceae</taxon>
        <taxon>Suessiales</taxon>
        <taxon>Symbiodiniaceae</taxon>
        <taxon>Durusdinium</taxon>
    </lineage>
</organism>
<dbReference type="Gene3D" id="1.10.230.10">
    <property type="entry name" value="Cytochrome P450-Terp, domain 2"/>
    <property type="match status" value="1"/>
</dbReference>
<protein>
    <submittedName>
        <fullName evidence="1">Uncharacterized protein</fullName>
    </submittedName>
</protein>
<accession>A0ABP0JKL0</accession>